<reference evidence="7" key="1">
    <citation type="journal article" date="2022" name="Microbiol. Resour. Announc.">
        <title>Genome Sequence of Cupriavidus campinensis Strain G5, a Member of a Bacterial Consortium Capable of Polyethylene Degradation.</title>
        <authorList>
            <person name="Schneider B."/>
            <person name="Pfeiffer F."/>
            <person name="Dyall-Smith M."/>
            <person name="Kunte H.J."/>
        </authorList>
    </citation>
    <scope>NUCLEOTIDE SEQUENCE</scope>
    <source>
        <strain evidence="7">G5</strain>
    </source>
</reference>
<reference evidence="7" key="2">
    <citation type="submission" date="2022-05" db="EMBL/GenBank/DDBJ databases">
        <authorList>
            <person name="Kunte H.-J."/>
        </authorList>
    </citation>
    <scope>NUCLEOTIDE SEQUENCE</scope>
    <source>
        <strain evidence="7">G5</strain>
    </source>
</reference>
<dbReference type="EMBL" id="CP097331">
    <property type="protein sequence ID" value="URF08203.1"/>
    <property type="molecule type" value="Genomic_DNA"/>
</dbReference>
<evidence type="ECO:0000256" key="2">
    <source>
        <dbReference type="ARBA" id="ARBA00022723"/>
    </source>
</evidence>
<dbReference type="AlphaFoldDB" id="A0AAE9L5Q8"/>
<proteinExistence type="predicted"/>
<accession>A0AAE9L5Q8</accession>
<organism evidence="7 8">
    <name type="scientific">Cupriavidus campinensis</name>
    <dbReference type="NCBI Taxonomy" id="151783"/>
    <lineage>
        <taxon>Bacteria</taxon>
        <taxon>Pseudomonadati</taxon>
        <taxon>Pseudomonadota</taxon>
        <taxon>Betaproteobacteria</taxon>
        <taxon>Burkholderiales</taxon>
        <taxon>Burkholderiaceae</taxon>
        <taxon>Cupriavidus</taxon>
    </lineage>
</organism>
<feature type="binding site" evidence="4">
    <location>
        <position position="129"/>
    </location>
    <ligand>
        <name>substrate</name>
    </ligand>
</feature>
<dbReference type="InterPro" id="IPR015813">
    <property type="entry name" value="Pyrv/PenolPyrv_kinase-like_dom"/>
</dbReference>
<evidence type="ECO:0000313" key="7">
    <source>
        <dbReference type="EMBL" id="URF08203.1"/>
    </source>
</evidence>
<protein>
    <submittedName>
        <fullName evidence="7">CoA ester lyase</fullName>
    </submittedName>
</protein>
<sequence length="287" mass="29786">MRGAGHDHSRVPRSYLFVPASRPERIGKALSAGADAVIVDLEDAVAPDAKAEARAGLSAPWSGLRTAAQVGGVQLLVRVNGADTAWFADDLAWCRAQSVRQIVLPKADATALAALHAELPDAHCHALLETAAGFADLYEVARAPGVTRLVFGSIDLMFDLDVADDGEPLHHFRSELVLHSRAAGLPAPVDGVCTAIGDAEALAADTARGRRFGFGAKLLIHPNQVEGVHAALAPSAQEVAWARRVVEQAAAAQGAAIAVDGKMVDRPVLERALRIVAAAPGPAATSA</sequence>
<dbReference type="PANTHER" id="PTHR32308:SF10">
    <property type="entry name" value="CITRATE LYASE SUBUNIT BETA"/>
    <property type="match status" value="1"/>
</dbReference>
<dbReference type="Pfam" id="PF03328">
    <property type="entry name" value="HpcH_HpaI"/>
    <property type="match status" value="1"/>
</dbReference>
<dbReference type="InterPro" id="IPR005000">
    <property type="entry name" value="Aldolase/citrate-lyase_domain"/>
</dbReference>
<evidence type="ECO:0000256" key="1">
    <source>
        <dbReference type="ARBA" id="ARBA00001946"/>
    </source>
</evidence>
<keyword evidence="7" id="KW-0456">Lyase</keyword>
<dbReference type="InterPro" id="IPR040442">
    <property type="entry name" value="Pyrv_kinase-like_dom_sf"/>
</dbReference>
<dbReference type="RefSeq" id="WP_250025992.1">
    <property type="nucleotide sequence ID" value="NZ_CP097331.1"/>
</dbReference>
<feature type="domain" description="HpcH/HpaI aldolase/citrate lyase" evidence="6">
    <location>
        <begin position="13"/>
        <end position="222"/>
    </location>
</feature>
<dbReference type="SUPFAM" id="SSF51621">
    <property type="entry name" value="Phosphoenolpyruvate/pyruvate domain"/>
    <property type="match status" value="1"/>
</dbReference>
<evidence type="ECO:0000256" key="4">
    <source>
        <dbReference type="PIRSR" id="PIRSR015582-1"/>
    </source>
</evidence>
<comment type="cofactor">
    <cofactor evidence="1">
        <name>Mg(2+)</name>
        <dbReference type="ChEBI" id="CHEBI:18420"/>
    </cofactor>
</comment>
<gene>
    <name evidence="7" type="ORF">M5D45_27430</name>
</gene>
<dbReference type="KEGG" id="ccam:M5D45_27430"/>
<evidence type="ECO:0000313" key="8">
    <source>
        <dbReference type="Proteomes" id="UP001056132"/>
    </source>
</evidence>
<dbReference type="Gene3D" id="3.20.20.60">
    <property type="entry name" value="Phosphoenolpyruvate-binding domains"/>
    <property type="match status" value="1"/>
</dbReference>
<dbReference type="InterPro" id="IPR011206">
    <property type="entry name" value="Citrate_lyase_beta/mcl1/mcl2"/>
</dbReference>
<feature type="binding site" evidence="5">
    <location>
        <position position="129"/>
    </location>
    <ligand>
        <name>Mg(2+)</name>
        <dbReference type="ChEBI" id="CHEBI:18420"/>
    </ligand>
</feature>
<keyword evidence="3 5" id="KW-0460">Magnesium</keyword>
<evidence type="ECO:0000256" key="3">
    <source>
        <dbReference type="ARBA" id="ARBA00022842"/>
    </source>
</evidence>
<dbReference type="GO" id="GO:0006107">
    <property type="term" value="P:oxaloacetate metabolic process"/>
    <property type="evidence" value="ECO:0007669"/>
    <property type="project" value="TreeGrafter"/>
</dbReference>
<dbReference type="Proteomes" id="UP001056132">
    <property type="component" value="Chromosome 2"/>
</dbReference>
<feature type="binding site" evidence="5">
    <location>
        <position position="155"/>
    </location>
    <ligand>
        <name>Mg(2+)</name>
        <dbReference type="ChEBI" id="CHEBI:18420"/>
    </ligand>
</feature>
<dbReference type="PIRSF" id="PIRSF015582">
    <property type="entry name" value="Cit_lyase_B"/>
    <property type="match status" value="1"/>
</dbReference>
<keyword evidence="2 5" id="KW-0479">Metal-binding</keyword>
<feature type="binding site" evidence="4">
    <location>
        <position position="78"/>
    </location>
    <ligand>
        <name>substrate</name>
    </ligand>
</feature>
<dbReference type="GO" id="GO:0000287">
    <property type="term" value="F:magnesium ion binding"/>
    <property type="evidence" value="ECO:0007669"/>
    <property type="project" value="TreeGrafter"/>
</dbReference>
<evidence type="ECO:0000259" key="6">
    <source>
        <dbReference type="Pfam" id="PF03328"/>
    </source>
</evidence>
<dbReference type="PANTHER" id="PTHR32308">
    <property type="entry name" value="LYASE BETA SUBUNIT, PUTATIVE (AFU_ORTHOLOGUE AFUA_4G13030)-RELATED"/>
    <property type="match status" value="1"/>
</dbReference>
<evidence type="ECO:0000256" key="5">
    <source>
        <dbReference type="PIRSR" id="PIRSR015582-2"/>
    </source>
</evidence>
<dbReference type="GO" id="GO:0016829">
    <property type="term" value="F:lyase activity"/>
    <property type="evidence" value="ECO:0007669"/>
    <property type="project" value="UniProtKB-KW"/>
</dbReference>
<name>A0AAE9L5Q8_9BURK</name>